<evidence type="ECO:0000313" key="2">
    <source>
        <dbReference type="Proteomes" id="UP000075880"/>
    </source>
</evidence>
<proteinExistence type="predicted"/>
<dbReference type="AlphaFoldDB" id="A0AAG5D155"/>
<dbReference type="Proteomes" id="UP000075880">
    <property type="component" value="Unassembled WGS sequence"/>
</dbReference>
<dbReference type="EnsemblMetazoa" id="ENSAATROPT005222">
    <property type="protein sequence ID" value="ENSAATROPP004876"/>
    <property type="gene ID" value="ENSAATROPG004186"/>
</dbReference>
<name>A0AAG5D155_ANOAO</name>
<evidence type="ECO:0000313" key="1">
    <source>
        <dbReference type="EnsemblMetazoa" id="ENSAATROPP004876"/>
    </source>
</evidence>
<reference evidence="1" key="1">
    <citation type="submission" date="2024-04" db="UniProtKB">
        <authorList>
            <consortium name="EnsemblMetazoa"/>
        </authorList>
    </citation>
    <scope>IDENTIFICATION</scope>
    <source>
        <strain evidence="1">EBRO</strain>
    </source>
</reference>
<accession>A0AAG5D155</accession>
<keyword evidence="2" id="KW-1185">Reference proteome</keyword>
<sequence>MDRLSVHVSVDGLPLHKSSSTQVWPILRKLEQIPEAPVMMVAMFCGTSKPNDLEPFLRPFVLEANELSQRGLRFGDKIVCFNIRAIIADSPARAFLKATTNFNGLHGCLKCTCVGEFLKRERKVIFDSVGANSRTDAGFRSRECPDHHQRWRTPLEDLFSGKLPLHCS</sequence>
<dbReference type="PANTHER" id="PTHR33053:SF9">
    <property type="entry name" value="AGAP000105-PA"/>
    <property type="match status" value="1"/>
</dbReference>
<protein>
    <submittedName>
        <fullName evidence="1">Uncharacterized protein</fullName>
    </submittedName>
</protein>
<organism evidence="1 2">
    <name type="scientific">Anopheles atroparvus</name>
    <name type="common">European mosquito</name>
    <dbReference type="NCBI Taxonomy" id="41427"/>
    <lineage>
        <taxon>Eukaryota</taxon>
        <taxon>Metazoa</taxon>
        <taxon>Ecdysozoa</taxon>
        <taxon>Arthropoda</taxon>
        <taxon>Hexapoda</taxon>
        <taxon>Insecta</taxon>
        <taxon>Pterygota</taxon>
        <taxon>Neoptera</taxon>
        <taxon>Endopterygota</taxon>
        <taxon>Diptera</taxon>
        <taxon>Nematocera</taxon>
        <taxon>Culicoidea</taxon>
        <taxon>Culicidae</taxon>
        <taxon>Anophelinae</taxon>
        <taxon>Anopheles</taxon>
    </lineage>
</organism>
<dbReference type="PANTHER" id="PTHR33053">
    <property type="entry name" value="PROTEIN, PUTATIVE-RELATED"/>
    <property type="match status" value="1"/>
</dbReference>